<evidence type="ECO:0000256" key="1">
    <source>
        <dbReference type="SAM" id="Phobius"/>
    </source>
</evidence>
<sequence length="106" mass="10790">MEAAGERARKTAETAGENPLALLAGGVALGMLIGVLIPRHHKEKEMLAPVGKRLADGAKAAAEAAREAGKEELNQLLPAKAAAKQTVSQILETAAGAAKKAATKAE</sequence>
<evidence type="ECO:0008006" key="4">
    <source>
        <dbReference type="Google" id="ProtNLM"/>
    </source>
</evidence>
<feature type="transmembrane region" description="Helical" evidence="1">
    <location>
        <begin position="20"/>
        <end position="37"/>
    </location>
</feature>
<gene>
    <name evidence="2" type="ORF">G5C33_12230</name>
</gene>
<name>A0A6G6YAF9_9SPHN</name>
<dbReference type="KEGG" id="spzr:G5C33_12230"/>
<keyword evidence="1" id="KW-0812">Transmembrane</keyword>
<dbReference type="AlphaFoldDB" id="A0A6G6YAF9"/>
<keyword evidence="1" id="KW-1133">Transmembrane helix</keyword>
<dbReference type="Proteomes" id="UP000501568">
    <property type="component" value="Chromosome"/>
</dbReference>
<organism evidence="2 3">
    <name type="scientific">Stakelama tenebrarum</name>
    <dbReference type="NCBI Taxonomy" id="2711215"/>
    <lineage>
        <taxon>Bacteria</taxon>
        <taxon>Pseudomonadati</taxon>
        <taxon>Pseudomonadota</taxon>
        <taxon>Alphaproteobacteria</taxon>
        <taxon>Sphingomonadales</taxon>
        <taxon>Sphingomonadaceae</taxon>
        <taxon>Stakelama</taxon>
    </lineage>
</organism>
<keyword evidence="1" id="KW-0472">Membrane</keyword>
<reference evidence="2 3" key="1">
    <citation type="submission" date="2020-02" db="EMBL/GenBank/DDBJ databases">
        <authorList>
            <person name="Zheng R.K."/>
            <person name="Sun C.M."/>
        </authorList>
    </citation>
    <scope>NUCLEOTIDE SEQUENCE [LARGE SCALE GENOMIC DNA]</scope>
    <source>
        <strain evidence="3">zrk23</strain>
    </source>
</reference>
<keyword evidence="3" id="KW-1185">Reference proteome</keyword>
<dbReference type="EMBL" id="CP049109">
    <property type="protein sequence ID" value="QIG81924.1"/>
    <property type="molecule type" value="Genomic_DNA"/>
</dbReference>
<evidence type="ECO:0000313" key="2">
    <source>
        <dbReference type="EMBL" id="QIG81924.1"/>
    </source>
</evidence>
<evidence type="ECO:0000313" key="3">
    <source>
        <dbReference type="Proteomes" id="UP000501568"/>
    </source>
</evidence>
<accession>A0A6G6YAF9</accession>
<proteinExistence type="predicted"/>
<protein>
    <recommendedName>
        <fullName evidence="4">YtxH domain-containing protein</fullName>
    </recommendedName>
</protein>